<dbReference type="GO" id="GO:0034707">
    <property type="term" value="C:chloride channel complex"/>
    <property type="evidence" value="ECO:0007669"/>
    <property type="project" value="UniProtKB-KW"/>
</dbReference>
<name>A0A7S2K3I5_9DINO</name>
<dbReference type="SMART" id="SM00054">
    <property type="entry name" value="EFh"/>
    <property type="match status" value="1"/>
</dbReference>
<dbReference type="SUPFAM" id="SSF81340">
    <property type="entry name" value="Clc chloride channel"/>
    <property type="match status" value="1"/>
</dbReference>
<dbReference type="GO" id="GO:0005509">
    <property type="term" value="F:calcium ion binding"/>
    <property type="evidence" value="ECO:0007669"/>
    <property type="project" value="InterPro"/>
</dbReference>
<evidence type="ECO:0000256" key="5">
    <source>
        <dbReference type="ARBA" id="ARBA00022989"/>
    </source>
</evidence>
<evidence type="ECO:0000256" key="10">
    <source>
        <dbReference type="ARBA" id="ARBA00023303"/>
    </source>
</evidence>
<feature type="transmembrane region" description="Helical" evidence="11">
    <location>
        <begin position="39"/>
        <end position="61"/>
    </location>
</feature>
<keyword evidence="9" id="KW-0868">Chloride</keyword>
<dbReference type="InterPro" id="IPR018247">
    <property type="entry name" value="EF_Hand_1_Ca_BS"/>
</dbReference>
<evidence type="ECO:0000256" key="2">
    <source>
        <dbReference type="ARBA" id="ARBA00022448"/>
    </source>
</evidence>
<keyword evidence="3 11" id="KW-0812">Transmembrane</keyword>
<feature type="domain" description="EF-hand" evidence="12">
    <location>
        <begin position="87"/>
        <end position="122"/>
    </location>
</feature>
<dbReference type="AlphaFoldDB" id="A0A7S2K3I5"/>
<dbReference type="Gene3D" id="1.10.238.10">
    <property type="entry name" value="EF-hand"/>
    <property type="match status" value="1"/>
</dbReference>
<comment type="subcellular location">
    <subcellularLocation>
        <location evidence="1">Membrane</location>
        <topology evidence="1">Multi-pass membrane protein</topology>
    </subcellularLocation>
</comment>
<dbReference type="InterPro" id="IPR001807">
    <property type="entry name" value="ClC"/>
</dbReference>
<keyword evidence="8" id="KW-0869">Chloride channel</keyword>
<keyword evidence="2" id="KW-0813">Transport</keyword>
<gene>
    <name evidence="13" type="ORF">BRAN1462_LOCUS25609</name>
</gene>
<organism evidence="13">
    <name type="scientific">Zooxanthella nutricula</name>
    <dbReference type="NCBI Taxonomy" id="1333877"/>
    <lineage>
        <taxon>Eukaryota</taxon>
        <taxon>Sar</taxon>
        <taxon>Alveolata</taxon>
        <taxon>Dinophyceae</taxon>
        <taxon>Peridiniales</taxon>
        <taxon>Peridiniales incertae sedis</taxon>
        <taxon>Zooxanthella</taxon>
    </lineage>
</organism>
<sequence>MAISPATDYAAVGGAAVLAAVCNVPLTAVVLLLELSQGTTYAICLPLIAAVSISVYVEAYLQGGLKGLALRDASRNALSRVSMLEPQAAADAERIFAELDKNKDGAVSSEEFKEWFSTLGDDARDAVRVPKPGGE</sequence>
<dbReference type="Pfam" id="PF00654">
    <property type="entry name" value="Voltage_CLC"/>
    <property type="match status" value="1"/>
</dbReference>
<proteinExistence type="predicted"/>
<protein>
    <recommendedName>
        <fullName evidence="12">EF-hand domain-containing protein</fullName>
    </recommendedName>
</protein>
<evidence type="ECO:0000256" key="6">
    <source>
        <dbReference type="ARBA" id="ARBA00023065"/>
    </source>
</evidence>
<dbReference type="Gene3D" id="1.10.3080.10">
    <property type="entry name" value="Clc chloride channel"/>
    <property type="match status" value="1"/>
</dbReference>
<evidence type="ECO:0000256" key="8">
    <source>
        <dbReference type="ARBA" id="ARBA00023173"/>
    </source>
</evidence>
<evidence type="ECO:0000256" key="1">
    <source>
        <dbReference type="ARBA" id="ARBA00004141"/>
    </source>
</evidence>
<dbReference type="InterPro" id="IPR002048">
    <property type="entry name" value="EF_hand_dom"/>
</dbReference>
<dbReference type="PROSITE" id="PS00018">
    <property type="entry name" value="EF_HAND_1"/>
    <property type="match status" value="1"/>
</dbReference>
<evidence type="ECO:0000256" key="9">
    <source>
        <dbReference type="ARBA" id="ARBA00023214"/>
    </source>
</evidence>
<dbReference type="PROSITE" id="PS50222">
    <property type="entry name" value="EF_HAND_2"/>
    <property type="match status" value="1"/>
</dbReference>
<dbReference type="InterPro" id="IPR011992">
    <property type="entry name" value="EF-hand-dom_pair"/>
</dbReference>
<dbReference type="SUPFAM" id="SSF47473">
    <property type="entry name" value="EF-hand"/>
    <property type="match status" value="1"/>
</dbReference>
<dbReference type="EMBL" id="HBGW01040534">
    <property type="protein sequence ID" value="CAD9565243.1"/>
    <property type="molecule type" value="Transcribed_RNA"/>
</dbReference>
<dbReference type="InterPro" id="IPR050368">
    <property type="entry name" value="ClC-type_chloride_channel"/>
</dbReference>
<evidence type="ECO:0000256" key="4">
    <source>
        <dbReference type="ARBA" id="ARBA00022837"/>
    </source>
</evidence>
<dbReference type="InterPro" id="IPR014743">
    <property type="entry name" value="Cl-channel_core"/>
</dbReference>
<feature type="transmembrane region" description="Helical" evidence="11">
    <location>
        <begin position="12"/>
        <end position="33"/>
    </location>
</feature>
<evidence type="ECO:0000256" key="11">
    <source>
        <dbReference type="SAM" id="Phobius"/>
    </source>
</evidence>
<evidence type="ECO:0000259" key="12">
    <source>
        <dbReference type="PROSITE" id="PS50222"/>
    </source>
</evidence>
<accession>A0A7S2K3I5</accession>
<dbReference type="Pfam" id="PF00036">
    <property type="entry name" value="EF-hand_1"/>
    <property type="match status" value="1"/>
</dbReference>
<reference evidence="13" key="1">
    <citation type="submission" date="2021-01" db="EMBL/GenBank/DDBJ databases">
        <authorList>
            <person name="Corre E."/>
            <person name="Pelletier E."/>
            <person name="Niang G."/>
            <person name="Scheremetjew M."/>
            <person name="Finn R."/>
            <person name="Kale V."/>
            <person name="Holt S."/>
            <person name="Cochrane G."/>
            <person name="Meng A."/>
            <person name="Brown T."/>
            <person name="Cohen L."/>
        </authorList>
    </citation>
    <scope>NUCLEOTIDE SEQUENCE</scope>
    <source>
        <strain evidence="13">RCC3387</strain>
    </source>
</reference>
<keyword evidence="6" id="KW-0406">Ion transport</keyword>
<evidence type="ECO:0000256" key="7">
    <source>
        <dbReference type="ARBA" id="ARBA00023136"/>
    </source>
</evidence>
<dbReference type="PANTHER" id="PTHR43427">
    <property type="entry name" value="CHLORIDE CHANNEL PROTEIN CLC-E"/>
    <property type="match status" value="1"/>
</dbReference>
<keyword evidence="5 11" id="KW-1133">Transmembrane helix</keyword>
<dbReference type="GO" id="GO:0005254">
    <property type="term" value="F:chloride channel activity"/>
    <property type="evidence" value="ECO:0007669"/>
    <property type="project" value="UniProtKB-KW"/>
</dbReference>
<keyword evidence="7 11" id="KW-0472">Membrane</keyword>
<keyword evidence="4" id="KW-0106">Calcium</keyword>
<dbReference type="PANTHER" id="PTHR43427:SF6">
    <property type="entry name" value="CHLORIDE CHANNEL PROTEIN CLC-E"/>
    <property type="match status" value="1"/>
</dbReference>
<evidence type="ECO:0000313" key="13">
    <source>
        <dbReference type="EMBL" id="CAD9565243.1"/>
    </source>
</evidence>
<keyword evidence="10" id="KW-0407">Ion channel</keyword>
<evidence type="ECO:0000256" key="3">
    <source>
        <dbReference type="ARBA" id="ARBA00022692"/>
    </source>
</evidence>